<name>A0AAD9JUK4_9ANNE</name>
<feature type="region of interest" description="Disordered" evidence="9">
    <location>
        <begin position="295"/>
        <end position="326"/>
    </location>
</feature>
<keyword evidence="5" id="KW-0805">Transcription regulation</keyword>
<evidence type="ECO:0000256" key="6">
    <source>
        <dbReference type="ARBA" id="ARBA00023163"/>
    </source>
</evidence>
<reference evidence="11" key="1">
    <citation type="journal article" date="2023" name="Mol. Biol. Evol.">
        <title>Third-Generation Sequencing Reveals the Adaptive Role of the Epigenome in Three Deep-Sea Polychaetes.</title>
        <authorList>
            <person name="Perez M."/>
            <person name="Aroh O."/>
            <person name="Sun Y."/>
            <person name="Lan Y."/>
            <person name="Juniper S.K."/>
            <person name="Young C.R."/>
            <person name="Angers B."/>
            <person name="Qian P.Y."/>
        </authorList>
    </citation>
    <scope>NUCLEOTIDE SEQUENCE</scope>
    <source>
        <strain evidence="11">P08H-3</strain>
    </source>
</reference>
<dbReference type="EMBL" id="JAODUP010000168">
    <property type="protein sequence ID" value="KAK2158505.1"/>
    <property type="molecule type" value="Genomic_DNA"/>
</dbReference>
<feature type="compositionally biased region" description="Low complexity" evidence="9">
    <location>
        <begin position="460"/>
        <end position="475"/>
    </location>
</feature>
<evidence type="ECO:0000256" key="5">
    <source>
        <dbReference type="ARBA" id="ARBA00023015"/>
    </source>
</evidence>
<sequence length="576" mass="61665">MESNKVMCPTFSVMLVRTIKALCEINIRFDHKLEISGSLHVRSDGDKVMTCLIDEESIKGAQDLSILDAVRFTMPYAAAALAPMAIPGGFGQQSAQLTEALMSPMGQVMQPTGLPVTTAEKESKHLTSNGAAAIPNTSREQPQVVNIVPTDPQAGAHTMDMGSLNVLNNKTPEMHQLTENDTAMLMQHRLTNDGTSRPGQEITTSSASHKADSSKSSSHGSKMGSKSKSSHSSTTPSSTMTNTTGQTLQVPVGSQTSQSTASSQSTPTAQQNHVKLPNIQTFAGMLPRLPQIKTESKDTASPLPRTSEPPSFPSPPQNLSSSPMSAGYGVDPLVGVKVEVQSQVDSEGNVIQKKKYQCMFCGIFLSTKCYLKNHINAMHTKARVYPCEVCEKYFYSAGALRIHKLRNHWQGSKKHKCDHCGETFLLPIELRKHLMKKHSELEDFEGGGSSSGNIGNLPRSTTDPNTGPSSGSSSPRVYVEKSMYPSALTQTMQSISQAAMIHGSPVFPAPILHTTESIHKDVIDGSAATEAVSLETDGRVPQGTPVFPSPIAQAINHPGGATKSAINASVVETSNE</sequence>
<dbReference type="SUPFAM" id="SSF57667">
    <property type="entry name" value="beta-beta-alpha zinc fingers"/>
    <property type="match status" value="1"/>
</dbReference>
<evidence type="ECO:0000256" key="2">
    <source>
        <dbReference type="ARBA" id="ARBA00022723"/>
    </source>
</evidence>
<evidence type="ECO:0000256" key="1">
    <source>
        <dbReference type="ARBA" id="ARBA00004123"/>
    </source>
</evidence>
<evidence type="ECO:0000256" key="4">
    <source>
        <dbReference type="ARBA" id="ARBA00022833"/>
    </source>
</evidence>
<comment type="subcellular location">
    <subcellularLocation>
        <location evidence="1">Nucleus</location>
    </subcellularLocation>
</comment>
<evidence type="ECO:0000256" key="3">
    <source>
        <dbReference type="ARBA" id="ARBA00022737"/>
    </source>
</evidence>
<keyword evidence="2" id="KW-0479">Metal-binding</keyword>
<dbReference type="GO" id="GO:0002682">
    <property type="term" value="P:regulation of immune system process"/>
    <property type="evidence" value="ECO:0007669"/>
    <property type="project" value="TreeGrafter"/>
</dbReference>
<dbReference type="GO" id="GO:0001817">
    <property type="term" value="P:regulation of cytokine production"/>
    <property type="evidence" value="ECO:0007669"/>
    <property type="project" value="TreeGrafter"/>
</dbReference>
<dbReference type="SMART" id="SM00355">
    <property type="entry name" value="ZnF_C2H2"/>
    <property type="match status" value="3"/>
</dbReference>
<dbReference type="GO" id="GO:0005654">
    <property type="term" value="C:nucleoplasm"/>
    <property type="evidence" value="ECO:0007669"/>
    <property type="project" value="TreeGrafter"/>
</dbReference>
<feature type="compositionally biased region" description="Low complexity" evidence="9">
    <location>
        <begin position="203"/>
        <end position="244"/>
    </location>
</feature>
<feature type="domain" description="C2H2-type" evidence="10">
    <location>
        <begin position="415"/>
        <end position="443"/>
    </location>
</feature>
<comment type="caution">
    <text evidence="11">The sequence shown here is derived from an EMBL/GenBank/DDBJ whole genome shotgun (WGS) entry which is preliminary data.</text>
</comment>
<feature type="region of interest" description="Disordered" evidence="9">
    <location>
        <begin position="191"/>
        <end position="275"/>
    </location>
</feature>
<organism evidence="11 12">
    <name type="scientific">Paralvinella palmiformis</name>
    <dbReference type="NCBI Taxonomy" id="53620"/>
    <lineage>
        <taxon>Eukaryota</taxon>
        <taxon>Metazoa</taxon>
        <taxon>Spiralia</taxon>
        <taxon>Lophotrochozoa</taxon>
        <taxon>Annelida</taxon>
        <taxon>Polychaeta</taxon>
        <taxon>Sedentaria</taxon>
        <taxon>Canalipalpata</taxon>
        <taxon>Terebellida</taxon>
        <taxon>Terebelliformia</taxon>
        <taxon>Alvinellidae</taxon>
        <taxon>Paralvinella</taxon>
    </lineage>
</organism>
<dbReference type="GO" id="GO:0000978">
    <property type="term" value="F:RNA polymerase II cis-regulatory region sequence-specific DNA binding"/>
    <property type="evidence" value="ECO:0007669"/>
    <property type="project" value="TreeGrafter"/>
</dbReference>
<keyword evidence="8" id="KW-0863">Zinc-finger</keyword>
<evidence type="ECO:0000256" key="9">
    <source>
        <dbReference type="SAM" id="MobiDB-lite"/>
    </source>
</evidence>
<keyword evidence="7" id="KW-0539">Nucleus</keyword>
<feature type="domain" description="C2H2-type" evidence="10">
    <location>
        <begin position="385"/>
        <end position="408"/>
    </location>
</feature>
<accession>A0AAD9JUK4</accession>
<dbReference type="PANTHER" id="PTHR24399">
    <property type="entry name" value="ZINC FINGER AND BTB DOMAIN-CONTAINING"/>
    <property type="match status" value="1"/>
</dbReference>
<dbReference type="Proteomes" id="UP001208570">
    <property type="component" value="Unassembled WGS sequence"/>
</dbReference>
<keyword evidence="6" id="KW-0804">Transcription</keyword>
<dbReference type="Gene3D" id="3.30.160.60">
    <property type="entry name" value="Classic Zinc Finger"/>
    <property type="match status" value="1"/>
</dbReference>
<feature type="compositionally biased region" description="Polar residues" evidence="9">
    <location>
        <begin position="192"/>
        <end position="202"/>
    </location>
</feature>
<feature type="compositionally biased region" description="Low complexity" evidence="9">
    <location>
        <begin position="254"/>
        <end position="271"/>
    </location>
</feature>
<dbReference type="GO" id="GO:0001227">
    <property type="term" value="F:DNA-binding transcription repressor activity, RNA polymerase II-specific"/>
    <property type="evidence" value="ECO:0007669"/>
    <property type="project" value="TreeGrafter"/>
</dbReference>
<evidence type="ECO:0000259" key="10">
    <source>
        <dbReference type="PROSITE" id="PS50157"/>
    </source>
</evidence>
<keyword evidence="12" id="KW-1185">Reference proteome</keyword>
<evidence type="ECO:0000313" key="11">
    <source>
        <dbReference type="EMBL" id="KAK2158505.1"/>
    </source>
</evidence>
<dbReference type="InterPro" id="IPR013087">
    <property type="entry name" value="Znf_C2H2_type"/>
</dbReference>
<evidence type="ECO:0000256" key="8">
    <source>
        <dbReference type="PROSITE-ProRule" id="PRU00042"/>
    </source>
</evidence>
<keyword evidence="3" id="KW-0677">Repeat</keyword>
<dbReference type="GO" id="GO:0008270">
    <property type="term" value="F:zinc ion binding"/>
    <property type="evidence" value="ECO:0007669"/>
    <property type="project" value="UniProtKB-KW"/>
</dbReference>
<dbReference type="InterPro" id="IPR036236">
    <property type="entry name" value="Znf_C2H2_sf"/>
</dbReference>
<dbReference type="PROSITE" id="PS00028">
    <property type="entry name" value="ZINC_FINGER_C2H2_1"/>
    <property type="match status" value="3"/>
</dbReference>
<keyword evidence="4" id="KW-0862">Zinc</keyword>
<dbReference type="PROSITE" id="PS50157">
    <property type="entry name" value="ZINC_FINGER_C2H2_2"/>
    <property type="match status" value="3"/>
</dbReference>
<evidence type="ECO:0000256" key="7">
    <source>
        <dbReference type="ARBA" id="ARBA00023242"/>
    </source>
</evidence>
<feature type="domain" description="C2H2-type" evidence="10">
    <location>
        <begin position="356"/>
        <end position="384"/>
    </location>
</feature>
<dbReference type="AlphaFoldDB" id="A0AAD9JUK4"/>
<evidence type="ECO:0000313" key="12">
    <source>
        <dbReference type="Proteomes" id="UP001208570"/>
    </source>
</evidence>
<protein>
    <recommendedName>
        <fullName evidence="10">C2H2-type domain-containing protein</fullName>
    </recommendedName>
</protein>
<dbReference type="PANTHER" id="PTHR24399:SF17">
    <property type="entry name" value="ZINC FINGER AND BTB DOMAIN-CONTAINING 38"/>
    <property type="match status" value="1"/>
</dbReference>
<proteinExistence type="predicted"/>
<gene>
    <name evidence="11" type="ORF">LSH36_168g01001</name>
</gene>
<feature type="region of interest" description="Disordered" evidence="9">
    <location>
        <begin position="441"/>
        <end position="477"/>
    </location>
</feature>